<proteinExistence type="predicted"/>
<feature type="non-terminal residue" evidence="1">
    <location>
        <position position="1"/>
    </location>
</feature>
<evidence type="ECO:0008006" key="2">
    <source>
        <dbReference type="Google" id="ProtNLM"/>
    </source>
</evidence>
<protein>
    <recommendedName>
        <fullName evidence="2">Trimeric autotransporter adhesin YadA-like head domain-containing protein</fullName>
    </recommendedName>
</protein>
<organism evidence="1">
    <name type="scientific">marine sediment metagenome</name>
    <dbReference type="NCBI Taxonomy" id="412755"/>
    <lineage>
        <taxon>unclassified sequences</taxon>
        <taxon>metagenomes</taxon>
        <taxon>ecological metagenomes</taxon>
    </lineage>
</organism>
<name>A0A0F8ZPK2_9ZZZZ</name>
<gene>
    <name evidence="1" type="ORF">LCGC14_2945130</name>
</gene>
<dbReference type="InterPro" id="IPR011049">
    <property type="entry name" value="Serralysin-like_metalloprot_C"/>
</dbReference>
<accession>A0A0F8ZPK2</accession>
<dbReference type="Gene3D" id="2.150.10.10">
    <property type="entry name" value="Serralysin-like metalloprotease, C-terminal"/>
    <property type="match status" value="1"/>
</dbReference>
<evidence type="ECO:0000313" key="1">
    <source>
        <dbReference type="EMBL" id="KKK68334.1"/>
    </source>
</evidence>
<sequence length="211" mass="22427">NRAVAVGYNAQGHTSGVAVGDTANANSYGVAVGRNASGTSYGVAVGYYSRTNNRKYSIALGHRSETERVGELSRNINGDDMDQENNILIGGWERTTADATPVEIFCAGQANQRFTIRASSVLAFTMLIVARDNISGESAAWKVEGAIKRNAANFTGMLAAATITVIHKDDATWDVAVTADNTYESLKIEVTGAAASTIQWAARMDAVETHF</sequence>
<comment type="caution">
    <text evidence="1">The sequence shown here is derived from an EMBL/GenBank/DDBJ whole genome shotgun (WGS) entry which is preliminary data.</text>
</comment>
<dbReference type="EMBL" id="LAZR01059188">
    <property type="protein sequence ID" value="KKK68334.1"/>
    <property type="molecule type" value="Genomic_DNA"/>
</dbReference>
<dbReference type="AlphaFoldDB" id="A0A0F8ZPK2"/>
<reference evidence="1" key="1">
    <citation type="journal article" date="2015" name="Nature">
        <title>Complex archaea that bridge the gap between prokaryotes and eukaryotes.</title>
        <authorList>
            <person name="Spang A."/>
            <person name="Saw J.H."/>
            <person name="Jorgensen S.L."/>
            <person name="Zaremba-Niedzwiedzka K."/>
            <person name="Martijn J."/>
            <person name="Lind A.E."/>
            <person name="van Eijk R."/>
            <person name="Schleper C."/>
            <person name="Guy L."/>
            <person name="Ettema T.J."/>
        </authorList>
    </citation>
    <scope>NUCLEOTIDE SEQUENCE</scope>
</reference>